<comment type="caution">
    <text evidence="1">The sequence shown here is derived from an EMBL/GenBank/DDBJ whole genome shotgun (WGS) entry which is preliminary data.</text>
</comment>
<reference evidence="2" key="1">
    <citation type="journal article" date="2019" name="Plant Biotechnol. J.">
        <title>Genome sequencing of the Australian wild diploid species Gossypium australe highlights disease resistance and delayed gland morphogenesis.</title>
        <authorList>
            <person name="Cai Y."/>
            <person name="Cai X."/>
            <person name="Wang Q."/>
            <person name="Wang P."/>
            <person name="Zhang Y."/>
            <person name="Cai C."/>
            <person name="Xu Y."/>
            <person name="Wang K."/>
            <person name="Zhou Z."/>
            <person name="Wang C."/>
            <person name="Geng S."/>
            <person name="Li B."/>
            <person name="Dong Q."/>
            <person name="Hou Y."/>
            <person name="Wang H."/>
            <person name="Ai P."/>
            <person name="Liu Z."/>
            <person name="Yi F."/>
            <person name="Sun M."/>
            <person name="An G."/>
            <person name="Cheng J."/>
            <person name="Zhang Y."/>
            <person name="Shi Q."/>
            <person name="Xie Y."/>
            <person name="Shi X."/>
            <person name="Chang Y."/>
            <person name="Huang F."/>
            <person name="Chen Y."/>
            <person name="Hong S."/>
            <person name="Mi L."/>
            <person name="Sun Q."/>
            <person name="Zhang L."/>
            <person name="Zhou B."/>
            <person name="Peng R."/>
            <person name="Zhang X."/>
            <person name="Liu F."/>
        </authorList>
    </citation>
    <scope>NUCLEOTIDE SEQUENCE [LARGE SCALE GENOMIC DNA]</scope>
    <source>
        <strain evidence="2">cv. PA1801</strain>
    </source>
</reference>
<name>A0A5B6UXK2_9ROSI</name>
<dbReference type="Proteomes" id="UP000325315">
    <property type="component" value="Unassembled WGS sequence"/>
</dbReference>
<keyword evidence="2" id="KW-1185">Reference proteome</keyword>
<accession>A0A5B6UXK2</accession>
<proteinExistence type="predicted"/>
<dbReference type="EMBL" id="SMMG02000009">
    <property type="protein sequence ID" value="KAA3461847.1"/>
    <property type="molecule type" value="Genomic_DNA"/>
</dbReference>
<sequence length="77" mass="9136">MKDYPKAREILVTGGLNNRLLNEDYNNCIDWLEDVFRVLDNKANNWNDRNNKVFKGKMDEVVMVWESAQILSKDFKI</sequence>
<dbReference type="AlphaFoldDB" id="A0A5B6UXK2"/>
<evidence type="ECO:0000313" key="2">
    <source>
        <dbReference type="Proteomes" id="UP000325315"/>
    </source>
</evidence>
<keyword evidence="1" id="KW-0808">Transferase</keyword>
<protein>
    <submittedName>
        <fullName evidence="1">Reverse transcriptase</fullName>
    </submittedName>
</protein>
<evidence type="ECO:0000313" key="1">
    <source>
        <dbReference type="EMBL" id="KAA3461847.1"/>
    </source>
</evidence>
<dbReference type="OrthoDB" id="1734132at2759"/>
<dbReference type="GO" id="GO:0003964">
    <property type="term" value="F:RNA-directed DNA polymerase activity"/>
    <property type="evidence" value="ECO:0007669"/>
    <property type="project" value="UniProtKB-KW"/>
</dbReference>
<organism evidence="1 2">
    <name type="scientific">Gossypium australe</name>
    <dbReference type="NCBI Taxonomy" id="47621"/>
    <lineage>
        <taxon>Eukaryota</taxon>
        <taxon>Viridiplantae</taxon>
        <taxon>Streptophyta</taxon>
        <taxon>Embryophyta</taxon>
        <taxon>Tracheophyta</taxon>
        <taxon>Spermatophyta</taxon>
        <taxon>Magnoliopsida</taxon>
        <taxon>eudicotyledons</taxon>
        <taxon>Gunneridae</taxon>
        <taxon>Pentapetalae</taxon>
        <taxon>rosids</taxon>
        <taxon>malvids</taxon>
        <taxon>Malvales</taxon>
        <taxon>Malvaceae</taxon>
        <taxon>Malvoideae</taxon>
        <taxon>Gossypium</taxon>
    </lineage>
</organism>
<keyword evidence="1" id="KW-0695">RNA-directed DNA polymerase</keyword>
<gene>
    <name evidence="1" type="ORF">EPI10_028387</name>
</gene>
<keyword evidence="1" id="KW-0548">Nucleotidyltransferase</keyword>